<comment type="caution">
    <text evidence="2">The sequence shown here is derived from an EMBL/GenBank/DDBJ whole genome shotgun (WGS) entry which is preliminary data.</text>
</comment>
<dbReference type="EMBL" id="AGJK01000003">
    <property type="protein sequence ID" value="EHP94859.1"/>
    <property type="molecule type" value="Genomic_DNA"/>
</dbReference>
<evidence type="ECO:0000313" key="3">
    <source>
        <dbReference type="Proteomes" id="UP000004382"/>
    </source>
</evidence>
<keyword evidence="1" id="KW-1133">Transmembrane helix</keyword>
<reference evidence="2 3" key="1">
    <citation type="submission" date="2011-09" db="EMBL/GenBank/DDBJ databases">
        <title>The draft genome of Methylobacterium extorquens DSM 13060.</title>
        <authorList>
            <consortium name="US DOE Joint Genome Institute (JGI-PGF)"/>
            <person name="Lucas S."/>
            <person name="Han J."/>
            <person name="Lapidus A."/>
            <person name="Cheng J.-F."/>
            <person name="Goodwin L."/>
            <person name="Pitluck S."/>
            <person name="Peters L."/>
            <person name="Land M.L."/>
            <person name="Hauser L."/>
            <person name="Koskimaki J."/>
            <person name="Halonen O."/>
            <person name="Pirttila A."/>
            <person name="Frank C."/>
            <person name="Woyke T.J."/>
        </authorList>
    </citation>
    <scope>NUCLEOTIDE SEQUENCE [LARGE SCALE GENOMIC DNA]</scope>
    <source>
        <strain evidence="2 3">DSM 13060</strain>
    </source>
</reference>
<dbReference type="Proteomes" id="UP000004382">
    <property type="component" value="Unassembled WGS sequence"/>
</dbReference>
<name>H1KC42_METEX</name>
<keyword evidence="1" id="KW-0472">Membrane</keyword>
<evidence type="ECO:0000313" key="2">
    <source>
        <dbReference type="EMBL" id="EHP94859.1"/>
    </source>
</evidence>
<protein>
    <submittedName>
        <fullName evidence="2">Uncharacterized protein</fullName>
    </submittedName>
</protein>
<keyword evidence="1" id="KW-0812">Transmembrane</keyword>
<dbReference type="PATRIC" id="fig|882800.3.peg.192"/>
<evidence type="ECO:0000256" key="1">
    <source>
        <dbReference type="SAM" id="Phobius"/>
    </source>
</evidence>
<organism evidence="2 3">
    <name type="scientific">Methylorubrum extorquens DSM 13060</name>
    <dbReference type="NCBI Taxonomy" id="882800"/>
    <lineage>
        <taxon>Bacteria</taxon>
        <taxon>Pseudomonadati</taxon>
        <taxon>Pseudomonadota</taxon>
        <taxon>Alphaproteobacteria</taxon>
        <taxon>Hyphomicrobiales</taxon>
        <taxon>Methylobacteriaceae</taxon>
        <taxon>Methylorubrum</taxon>
    </lineage>
</organism>
<dbReference type="AlphaFoldDB" id="H1KC42"/>
<gene>
    <name evidence="2" type="ORF">MetexDRAFT_0204</name>
</gene>
<accession>H1KC42</accession>
<feature type="transmembrane region" description="Helical" evidence="1">
    <location>
        <begin position="37"/>
        <end position="59"/>
    </location>
</feature>
<proteinExistence type="predicted"/>
<sequence precursor="true">MGWAALVLFVIGCALFWMACSDNARLTSADERLGAAIFAVLGAACLGLAFLLWMAWVSFR</sequence>